<dbReference type="EMBL" id="GGFJ01014493">
    <property type="protein sequence ID" value="MBW63634.1"/>
    <property type="molecule type" value="Transcribed_RNA"/>
</dbReference>
<dbReference type="AlphaFoldDB" id="A0A2M4CE93"/>
<protein>
    <submittedName>
        <fullName evidence="1">Putative secreted protein</fullName>
    </submittedName>
</protein>
<sequence>MRSLRAASVAILDARMHALPCGCAVYCEIKEIFSLMYTRFESLPLCLGVDFTGNRSIILLLYVPISVPIE</sequence>
<name>A0A2M4CE93_9DIPT</name>
<accession>A0A2M4CE93</accession>
<organism evidence="1">
    <name type="scientific">Anopheles marajoara</name>
    <dbReference type="NCBI Taxonomy" id="58244"/>
    <lineage>
        <taxon>Eukaryota</taxon>
        <taxon>Metazoa</taxon>
        <taxon>Ecdysozoa</taxon>
        <taxon>Arthropoda</taxon>
        <taxon>Hexapoda</taxon>
        <taxon>Insecta</taxon>
        <taxon>Pterygota</taxon>
        <taxon>Neoptera</taxon>
        <taxon>Endopterygota</taxon>
        <taxon>Diptera</taxon>
        <taxon>Nematocera</taxon>
        <taxon>Culicoidea</taxon>
        <taxon>Culicidae</taxon>
        <taxon>Anophelinae</taxon>
        <taxon>Anopheles</taxon>
    </lineage>
</organism>
<reference evidence="1" key="1">
    <citation type="submission" date="2018-01" db="EMBL/GenBank/DDBJ databases">
        <title>An insight into the sialome of Amazonian anophelines.</title>
        <authorList>
            <person name="Ribeiro J.M."/>
            <person name="Scarpassa V."/>
            <person name="Calvo E."/>
        </authorList>
    </citation>
    <scope>NUCLEOTIDE SEQUENCE</scope>
    <source>
        <tissue evidence="1">Salivary glands</tissue>
    </source>
</reference>
<proteinExistence type="predicted"/>
<evidence type="ECO:0000313" key="1">
    <source>
        <dbReference type="EMBL" id="MBW63634.1"/>
    </source>
</evidence>